<gene>
    <name evidence="4" type="ORF">K6T79_23220</name>
</gene>
<evidence type="ECO:0000313" key="4">
    <source>
        <dbReference type="EMBL" id="MEB3023940.1"/>
    </source>
</evidence>
<dbReference type="Proteomes" id="UP001299596">
    <property type="component" value="Unassembled WGS sequence"/>
</dbReference>
<keyword evidence="5" id="KW-1185">Reference proteome</keyword>
<dbReference type="EMBL" id="JAYJJR010000024">
    <property type="protein sequence ID" value="MEB3023940.1"/>
    <property type="molecule type" value="Genomic_DNA"/>
</dbReference>
<comment type="caution">
    <text evidence="4">The sequence shown here is derived from an EMBL/GenBank/DDBJ whole genome shotgun (WGS) entry which is preliminary data.</text>
</comment>
<feature type="domain" description="CdaR GGDEF-like" evidence="3">
    <location>
        <begin position="194"/>
        <end position="301"/>
    </location>
</feature>
<name>A0ABU5XNT2_9MYCO</name>
<evidence type="ECO:0000259" key="3">
    <source>
        <dbReference type="Pfam" id="PF17853"/>
    </source>
</evidence>
<dbReference type="Pfam" id="PF17853">
    <property type="entry name" value="GGDEF_2"/>
    <property type="match status" value="1"/>
</dbReference>
<dbReference type="Gene3D" id="1.10.10.2840">
    <property type="entry name" value="PucR C-terminal helix-turn-helix domain"/>
    <property type="match status" value="1"/>
</dbReference>
<dbReference type="RefSeq" id="WP_225406888.1">
    <property type="nucleotide sequence ID" value="NZ_JAYJJR010000024.1"/>
</dbReference>
<evidence type="ECO:0000313" key="5">
    <source>
        <dbReference type="Proteomes" id="UP001299596"/>
    </source>
</evidence>
<accession>A0ABU5XNT2</accession>
<dbReference type="InterPro" id="IPR051448">
    <property type="entry name" value="CdaR-like_regulators"/>
</dbReference>
<protein>
    <submittedName>
        <fullName evidence="4">PucR family transcriptional regulator</fullName>
    </submittedName>
</protein>
<feature type="domain" description="PucR C-terminal helix-turn-helix" evidence="2">
    <location>
        <begin position="348"/>
        <end position="402"/>
    </location>
</feature>
<evidence type="ECO:0000256" key="1">
    <source>
        <dbReference type="ARBA" id="ARBA00006754"/>
    </source>
</evidence>
<dbReference type="Pfam" id="PF13556">
    <property type="entry name" value="HTH_30"/>
    <property type="match status" value="1"/>
</dbReference>
<dbReference type="InterPro" id="IPR041522">
    <property type="entry name" value="CdaR_GGDEF"/>
</dbReference>
<dbReference type="PANTHER" id="PTHR33744:SF1">
    <property type="entry name" value="DNA-BINDING TRANSCRIPTIONAL ACTIVATOR ADER"/>
    <property type="match status" value="1"/>
</dbReference>
<dbReference type="InterPro" id="IPR042070">
    <property type="entry name" value="PucR_C-HTH_sf"/>
</dbReference>
<evidence type="ECO:0000259" key="2">
    <source>
        <dbReference type="Pfam" id="PF13556"/>
    </source>
</evidence>
<dbReference type="InterPro" id="IPR025736">
    <property type="entry name" value="PucR_C-HTH_dom"/>
</dbReference>
<dbReference type="PANTHER" id="PTHR33744">
    <property type="entry name" value="CARBOHYDRATE DIACID REGULATOR"/>
    <property type="match status" value="1"/>
</dbReference>
<proteinExistence type="inferred from homology"/>
<organism evidence="4 5">
    <name type="scientific">[Mycobacterium] crassicus</name>
    <dbReference type="NCBI Taxonomy" id="2872309"/>
    <lineage>
        <taxon>Bacteria</taxon>
        <taxon>Bacillati</taxon>
        <taxon>Actinomycetota</taxon>
        <taxon>Actinomycetes</taxon>
        <taxon>Mycobacteriales</taxon>
        <taxon>Mycobacteriaceae</taxon>
        <taxon>Mycolicibacter</taxon>
    </lineage>
</organism>
<reference evidence="4 5" key="1">
    <citation type="submission" date="2023-12" db="EMBL/GenBank/DDBJ databases">
        <title>Description of new species of Mycobacterium terrae complex isolated from sewage at the Sao Paulo Zoological Park Foundation in Brazil.</title>
        <authorList>
            <person name="Romagnoli C.L."/>
            <person name="Conceicao E.C."/>
            <person name="Machado E."/>
            <person name="Barreto L.B.P.F."/>
            <person name="Sharma A."/>
            <person name="Silva N.M."/>
            <person name="Marques L.E."/>
            <person name="Juliana M.A."/>
            <person name="Lourenco M.C.S."/>
            <person name="Digiampietri L.A."/>
            <person name="Suffys P.N."/>
            <person name="Viana-Niero C."/>
        </authorList>
    </citation>
    <scope>NUCLEOTIDE SEQUENCE [LARGE SCALE GENOMIC DNA]</scope>
    <source>
        <strain evidence="4 5">MYC098</strain>
    </source>
</reference>
<sequence length="420" mass="46243">MTAADWERPSKRVRELIQQGARSVIDTRPWWFADARQDMLSSSEYLGVIANDPVAVEAVDRSNRSNQIHWAAANISHPGEPVPPNLGTEALAIARYLVRLGIDEAAVVDMYRLAQNATVRAWMQIVFSLTSDPDEMRELFDVSERSITSFLGATVSGIHRQMAIERNELIRGTHAERRQIVALILDAAPIPLEHAQDQLGYQLEQEHTAAVIWGDESATDQSDLAQAAEMLIQGQHGQPALSVLASAATRWIWLSGPTGPELDARSLRRIPPGVRIALGPTTAGIEGFRTSHLDAITTQRMMARLGSTQQVARFSEVELVSLINADPEQADRFITHTLGDFEFASTELHRTVLTFVREQCNAARASASLFTHRNTLLRRLSRANELLPQPLDGTSVHVAVALEALAWRGAAGRRAVTPEG</sequence>
<comment type="similarity">
    <text evidence="1">Belongs to the CdaR family.</text>
</comment>